<gene>
    <name evidence="2" type="ORF">MUY34_06690</name>
</gene>
<dbReference type="PANTHER" id="PTHR43798">
    <property type="entry name" value="MONOACYLGLYCEROL LIPASE"/>
    <property type="match status" value="1"/>
</dbReference>
<dbReference type="RefSeq" id="WP_248412447.1">
    <property type="nucleotide sequence ID" value="NZ_JALPQF010000005.1"/>
</dbReference>
<feature type="domain" description="AB hydrolase-1" evidence="1">
    <location>
        <begin position="20"/>
        <end position="241"/>
    </location>
</feature>
<dbReference type="Gene3D" id="3.40.50.1820">
    <property type="entry name" value="alpha/beta hydrolase"/>
    <property type="match status" value="1"/>
</dbReference>
<protein>
    <submittedName>
        <fullName evidence="2">Alpha/beta hydrolase</fullName>
    </submittedName>
</protein>
<evidence type="ECO:0000259" key="1">
    <source>
        <dbReference type="Pfam" id="PF00561"/>
    </source>
</evidence>
<keyword evidence="2" id="KW-0378">Hydrolase</keyword>
<dbReference type="SUPFAM" id="SSF53474">
    <property type="entry name" value="alpha/beta-Hydrolases"/>
    <property type="match status" value="1"/>
</dbReference>
<dbReference type="InterPro" id="IPR050266">
    <property type="entry name" value="AB_hydrolase_sf"/>
</dbReference>
<name>A0ABT0H7F2_9FLAO</name>
<dbReference type="GO" id="GO:0016787">
    <property type="term" value="F:hydrolase activity"/>
    <property type="evidence" value="ECO:0007669"/>
    <property type="project" value="UniProtKB-KW"/>
</dbReference>
<dbReference type="InterPro" id="IPR029058">
    <property type="entry name" value="AB_hydrolase_fold"/>
</dbReference>
<evidence type="ECO:0000313" key="3">
    <source>
        <dbReference type="Proteomes" id="UP001203687"/>
    </source>
</evidence>
<organism evidence="2 3">
    <name type="scientific">Psychroserpens algicola</name>
    <dbReference type="NCBI Taxonomy" id="1719034"/>
    <lineage>
        <taxon>Bacteria</taxon>
        <taxon>Pseudomonadati</taxon>
        <taxon>Bacteroidota</taxon>
        <taxon>Flavobacteriia</taxon>
        <taxon>Flavobacteriales</taxon>
        <taxon>Flavobacteriaceae</taxon>
        <taxon>Psychroserpens</taxon>
    </lineage>
</organism>
<evidence type="ECO:0000313" key="2">
    <source>
        <dbReference type="EMBL" id="MCK8480302.1"/>
    </source>
</evidence>
<dbReference type="Pfam" id="PF00561">
    <property type="entry name" value="Abhydrolase_1"/>
    <property type="match status" value="1"/>
</dbReference>
<accession>A0ABT0H7F2</accession>
<proteinExistence type="predicted"/>
<dbReference type="EMBL" id="JALPQF010000005">
    <property type="protein sequence ID" value="MCK8480302.1"/>
    <property type="molecule type" value="Genomic_DNA"/>
</dbReference>
<comment type="caution">
    <text evidence="2">The sequence shown here is derived from an EMBL/GenBank/DDBJ whole genome shotgun (WGS) entry which is preliminary data.</text>
</comment>
<dbReference type="Proteomes" id="UP001203687">
    <property type="component" value="Unassembled WGS sequence"/>
</dbReference>
<dbReference type="PRINTS" id="PR00111">
    <property type="entry name" value="ABHYDROLASE"/>
</dbReference>
<keyword evidence="3" id="KW-1185">Reference proteome</keyword>
<dbReference type="InterPro" id="IPR000073">
    <property type="entry name" value="AB_hydrolase_1"/>
</dbReference>
<sequence>MILQYKDIPVFYEDEGKGKAIILLHGFLENSTMWTDIKSMLVVNHRVICIDLLGHGKTGCLGYIHSMRMMADAVLAVLSHLEIQRYSVIGHSMGGYVALELAEKQPKQVLGLCLMNSTYEADDDERKTLRKRANKMAKTSYENLVRLSFTNLFSDDSRVLYKKALEDALAQALKTPLQGYLAAQEGMMSRKNKLEFFKTWNAKKLIIIGKKDPVVNGERILNETKETSIVCEQLSLGHMSYIENKKELSYLIKHFVE</sequence>
<reference evidence="2" key="1">
    <citation type="submission" date="2022-04" db="EMBL/GenBank/DDBJ databases">
        <authorList>
            <person name="Ren T."/>
        </authorList>
    </citation>
    <scope>NUCLEOTIDE SEQUENCE</scope>
    <source>
        <strain evidence="2">F63249</strain>
    </source>
</reference>